<dbReference type="SUPFAM" id="SSF53756">
    <property type="entry name" value="UDP-Glycosyltransferase/glycogen phosphorylase"/>
    <property type="match status" value="1"/>
</dbReference>
<dbReference type="InterPro" id="IPR003835">
    <property type="entry name" value="Glyco_trans_19"/>
</dbReference>
<reference evidence="12 13" key="1">
    <citation type="submission" date="2019-04" db="EMBL/GenBank/DDBJ databases">
        <title>Microbes associate with the intestines of laboratory mice.</title>
        <authorList>
            <person name="Navarre W."/>
            <person name="Wong E."/>
            <person name="Huang K."/>
            <person name="Tropini C."/>
            <person name="Ng K."/>
            <person name="Yu B."/>
        </authorList>
    </citation>
    <scope>NUCLEOTIDE SEQUENCE [LARGE SCALE GENOMIC DNA]</scope>
    <source>
        <strain evidence="12 13">NM62_B4-13</strain>
    </source>
</reference>
<dbReference type="Pfam" id="PF02684">
    <property type="entry name" value="LpxB"/>
    <property type="match status" value="1"/>
</dbReference>
<evidence type="ECO:0000256" key="4">
    <source>
        <dbReference type="ARBA" id="ARBA00020902"/>
    </source>
</evidence>
<comment type="function">
    <text evidence="1 11">Condensation of UDP-2,3-diacylglucosamine and 2,3-diacylglucosamine-1-phosphate to form lipid A disaccharide, a precursor of lipid A, a phosphorylated glycolipid that anchors the lipopolysaccharide to the outer membrane of the cell.</text>
</comment>
<dbReference type="EC" id="2.4.1.182" evidence="3 11"/>
<evidence type="ECO:0000256" key="1">
    <source>
        <dbReference type="ARBA" id="ARBA00002056"/>
    </source>
</evidence>
<keyword evidence="9 11" id="KW-0443">Lipid metabolism</keyword>
<organism evidence="12 13">
    <name type="scientific">Stenotrophomonas maltophilia</name>
    <name type="common">Pseudomonas maltophilia</name>
    <name type="synonym">Xanthomonas maltophilia</name>
    <dbReference type="NCBI Taxonomy" id="40324"/>
    <lineage>
        <taxon>Bacteria</taxon>
        <taxon>Pseudomonadati</taxon>
        <taxon>Pseudomonadota</taxon>
        <taxon>Gammaproteobacteria</taxon>
        <taxon>Lysobacterales</taxon>
        <taxon>Lysobacteraceae</taxon>
        <taxon>Stenotrophomonas</taxon>
        <taxon>Stenotrophomonas maltophilia group</taxon>
    </lineage>
</organism>
<dbReference type="AlphaFoldDB" id="A0A4S2D1T9"/>
<accession>A0A4S2D1T9</accession>
<evidence type="ECO:0000256" key="9">
    <source>
        <dbReference type="ARBA" id="ARBA00023098"/>
    </source>
</evidence>
<evidence type="ECO:0000313" key="13">
    <source>
        <dbReference type="Proteomes" id="UP000306631"/>
    </source>
</evidence>
<dbReference type="NCBIfam" id="TIGR00215">
    <property type="entry name" value="lpxB"/>
    <property type="match status" value="1"/>
</dbReference>
<evidence type="ECO:0000256" key="10">
    <source>
        <dbReference type="ARBA" id="ARBA00048975"/>
    </source>
</evidence>
<dbReference type="GO" id="GO:0005543">
    <property type="term" value="F:phospholipid binding"/>
    <property type="evidence" value="ECO:0007669"/>
    <property type="project" value="TreeGrafter"/>
</dbReference>
<comment type="pathway">
    <text evidence="11">Bacterial outer membrane biogenesis; LPS lipid A biosynthesis.</text>
</comment>
<keyword evidence="7 11" id="KW-0328">Glycosyltransferase</keyword>
<name>A0A4S2D1T9_STEMA</name>
<protein>
    <recommendedName>
        <fullName evidence="4 11">Lipid-A-disaccharide synthase</fullName>
        <ecNumber evidence="3 11">2.4.1.182</ecNumber>
    </recommendedName>
</protein>
<dbReference type="GO" id="GO:0008915">
    <property type="term" value="F:lipid-A-disaccharide synthase activity"/>
    <property type="evidence" value="ECO:0007669"/>
    <property type="project" value="UniProtKB-UniRule"/>
</dbReference>
<evidence type="ECO:0000256" key="7">
    <source>
        <dbReference type="ARBA" id="ARBA00022676"/>
    </source>
</evidence>
<dbReference type="HAMAP" id="MF_00392">
    <property type="entry name" value="LpxB"/>
    <property type="match status" value="1"/>
</dbReference>
<comment type="similarity">
    <text evidence="2 11">Belongs to the LpxB family.</text>
</comment>
<dbReference type="PANTHER" id="PTHR30372:SF4">
    <property type="entry name" value="LIPID-A-DISACCHARIDE SYNTHASE, MITOCHONDRIAL-RELATED"/>
    <property type="match status" value="1"/>
</dbReference>
<evidence type="ECO:0000256" key="2">
    <source>
        <dbReference type="ARBA" id="ARBA00007868"/>
    </source>
</evidence>
<dbReference type="Proteomes" id="UP000306631">
    <property type="component" value="Unassembled WGS sequence"/>
</dbReference>
<keyword evidence="8 11" id="KW-0808">Transferase</keyword>
<gene>
    <name evidence="11" type="primary">lpxB</name>
    <name evidence="12" type="ORF">E5352_07555</name>
</gene>
<comment type="catalytic activity">
    <reaction evidence="10 11">
        <text>a lipid X + a UDP-2-N,3-O-bis[(3R)-3-hydroxyacyl]-alpha-D-glucosamine = a lipid A disaccharide + UDP + H(+)</text>
        <dbReference type="Rhea" id="RHEA:67828"/>
        <dbReference type="ChEBI" id="CHEBI:15378"/>
        <dbReference type="ChEBI" id="CHEBI:58223"/>
        <dbReference type="ChEBI" id="CHEBI:137748"/>
        <dbReference type="ChEBI" id="CHEBI:176338"/>
        <dbReference type="ChEBI" id="CHEBI:176343"/>
        <dbReference type="EC" id="2.4.1.182"/>
    </reaction>
</comment>
<evidence type="ECO:0000256" key="3">
    <source>
        <dbReference type="ARBA" id="ARBA00012687"/>
    </source>
</evidence>
<dbReference type="OrthoDB" id="9801642at2"/>
<sequence>MTGPGGPLPTGTTAEIIELAAVVGALETTIVATPRASDRPVRIALVAGEASGDLLGAGLVRELRQRFPNAEFAGIGGDAMRSAGCQTWFDASELAVMGLTEILRHLPRLLKLRGEFRTRALDWRPDVFIGIDAPDFNLGVERWLKERGITTVHYVSPSVWAWREKRAEKIGASADLVLCLFPMEPPIYARHGIDARFVGHPMADDIPLQSDRDAARMALGLPANASVLAVLPGSRLGEIGKLGEAFFEAAWQVSERIPGLHVVVPAANPACRQLIQEQLSRSALPVAHSHLLDGQAREAMIAADVVVLASGTATLETMLVKRPMVVGYRVAELTYRIVKALGLIKVDRFALPNILAGKDLAPELIQHDCVPDKLAAAILQWFDHPQRIADLQGTYAQLHLQLRRDASARAAEAVAELLMRQPRTGGAA</sequence>
<comment type="caution">
    <text evidence="12">The sequence shown here is derived from an EMBL/GenBank/DDBJ whole genome shotgun (WGS) entry which is preliminary data.</text>
</comment>
<proteinExistence type="inferred from homology"/>
<evidence type="ECO:0000256" key="8">
    <source>
        <dbReference type="ARBA" id="ARBA00022679"/>
    </source>
</evidence>
<evidence type="ECO:0000313" key="12">
    <source>
        <dbReference type="EMBL" id="TGY34851.1"/>
    </source>
</evidence>
<dbReference type="RefSeq" id="WP_136004263.1">
    <property type="nucleotide sequence ID" value="NZ_SRYW01000005.1"/>
</dbReference>
<evidence type="ECO:0000256" key="11">
    <source>
        <dbReference type="HAMAP-Rule" id="MF_00392"/>
    </source>
</evidence>
<evidence type="ECO:0000256" key="6">
    <source>
        <dbReference type="ARBA" id="ARBA00022556"/>
    </source>
</evidence>
<dbReference type="EMBL" id="SRYW01000005">
    <property type="protein sequence ID" value="TGY34851.1"/>
    <property type="molecule type" value="Genomic_DNA"/>
</dbReference>
<dbReference type="UniPathway" id="UPA00973"/>
<keyword evidence="5 11" id="KW-0444">Lipid biosynthesis</keyword>
<dbReference type="PANTHER" id="PTHR30372">
    <property type="entry name" value="LIPID-A-DISACCHARIDE SYNTHASE"/>
    <property type="match status" value="1"/>
</dbReference>
<keyword evidence="6 11" id="KW-0441">Lipid A biosynthesis</keyword>
<evidence type="ECO:0000256" key="5">
    <source>
        <dbReference type="ARBA" id="ARBA00022516"/>
    </source>
</evidence>
<dbReference type="GO" id="GO:0016020">
    <property type="term" value="C:membrane"/>
    <property type="evidence" value="ECO:0007669"/>
    <property type="project" value="GOC"/>
</dbReference>
<dbReference type="GO" id="GO:0009245">
    <property type="term" value="P:lipid A biosynthetic process"/>
    <property type="evidence" value="ECO:0007669"/>
    <property type="project" value="UniProtKB-UniRule"/>
</dbReference>